<dbReference type="EMBL" id="JAHDYR010000069">
    <property type="protein sequence ID" value="KAG9389590.1"/>
    <property type="molecule type" value="Genomic_DNA"/>
</dbReference>
<protein>
    <submittedName>
        <fullName evidence="1">Uncharacterized protein</fullName>
    </submittedName>
</protein>
<organism evidence="1 2">
    <name type="scientific">Carpediemonas membranifera</name>
    <dbReference type="NCBI Taxonomy" id="201153"/>
    <lineage>
        <taxon>Eukaryota</taxon>
        <taxon>Metamonada</taxon>
        <taxon>Carpediemonas-like organisms</taxon>
        <taxon>Carpediemonas</taxon>
    </lineage>
</organism>
<gene>
    <name evidence="1" type="ORF">J8273_8883</name>
</gene>
<keyword evidence="2" id="KW-1185">Reference proteome</keyword>
<proteinExistence type="predicted"/>
<dbReference type="Proteomes" id="UP000717585">
    <property type="component" value="Unassembled WGS sequence"/>
</dbReference>
<dbReference type="AlphaFoldDB" id="A0A8J6E6I3"/>
<name>A0A8J6E6I3_9EUKA</name>
<evidence type="ECO:0000313" key="2">
    <source>
        <dbReference type="Proteomes" id="UP000717585"/>
    </source>
</evidence>
<sequence>MNSRFRNDLFSGNRRDLIQKLRSEAEYAVKSSDKLHPGVPADIRNADRVLLMLSFATIHSQANIRWEICKLISTVLPHASEPYILHALGSQPNWSFPIPTDLVASAPPSPDFLSVLRLLPPGFSHPVATCDRRVSNQLSLPNSDQMLGDSYSGELCKDIDYFTVLHSLTRVDHAALARVASASVVHRLLQDHEVSVRVVACRTLIPALCTWIRLHPDADTAVVSLTLSRVASETEDPLPEVRLAAMKGLWHFPRALSMSAPAQRPDVADASMDGSIPLMLQMLARHATTAAEAALIQAFKVEYPDPAAIAHGTEVLGQILASITTQSLPMAISLALAIRVLDIRQCVDLGMLRSIFLRTGITGMAGRVLASHLWAEPDETLPVQFKADVVANTIMPNHKPWPYDTALAAVTAALEGTMPFIDSSAGFSIDPTSGMITATPYDMPAACGVVAWQGMYVTALARGLAKQVKGEGAVGEFEACRWIAEKAGLQGRLAHQLIGPEDGRTGPLELPTAEQLGSIKRLPSIFGYVLIESAPWSAPFIRVDGGAIHAVPVGSVVIAGATAGVLWVELAGSRVAF</sequence>
<reference evidence="1" key="1">
    <citation type="submission" date="2021-05" db="EMBL/GenBank/DDBJ databases">
        <title>A free-living protist that lacks canonical eukaryotic 1 DNA replication and segregation systems.</title>
        <authorList>
            <person name="Salas-Leiva D.E."/>
            <person name="Tromer E.C."/>
            <person name="Curtis B.A."/>
            <person name="Jerlstrom-Hultqvist J."/>
            <person name="Kolisko M."/>
            <person name="Yi Z."/>
            <person name="Salas-Leiva J.S."/>
            <person name="Gallot-Lavallee L."/>
            <person name="Kops G.J.P.L."/>
            <person name="Archibald J.M."/>
            <person name="Simpson A.G.B."/>
            <person name="Roger A.J."/>
        </authorList>
    </citation>
    <scope>NUCLEOTIDE SEQUENCE</scope>
    <source>
        <strain evidence="1">BICM</strain>
    </source>
</reference>
<accession>A0A8J6E6I3</accession>
<comment type="caution">
    <text evidence="1">The sequence shown here is derived from an EMBL/GenBank/DDBJ whole genome shotgun (WGS) entry which is preliminary data.</text>
</comment>
<evidence type="ECO:0000313" key="1">
    <source>
        <dbReference type="EMBL" id="KAG9389590.1"/>
    </source>
</evidence>